<protein>
    <submittedName>
        <fullName evidence="1">Uncharacterized protein</fullName>
    </submittedName>
</protein>
<evidence type="ECO:0000313" key="2">
    <source>
        <dbReference type="Proteomes" id="UP000184287"/>
    </source>
</evidence>
<dbReference type="STRING" id="288992.SAMN04488522_101575"/>
<dbReference type="Proteomes" id="UP000184287">
    <property type="component" value="Unassembled WGS sequence"/>
</dbReference>
<organism evidence="1 2">
    <name type="scientific">Pedobacter caeni</name>
    <dbReference type="NCBI Taxonomy" id="288992"/>
    <lineage>
        <taxon>Bacteria</taxon>
        <taxon>Pseudomonadati</taxon>
        <taxon>Bacteroidota</taxon>
        <taxon>Sphingobacteriia</taxon>
        <taxon>Sphingobacteriales</taxon>
        <taxon>Sphingobacteriaceae</taxon>
        <taxon>Pedobacter</taxon>
    </lineage>
</organism>
<dbReference type="InterPro" id="IPR053865">
    <property type="entry name" value="DUF6934"/>
</dbReference>
<reference evidence="2" key="1">
    <citation type="submission" date="2016-11" db="EMBL/GenBank/DDBJ databases">
        <authorList>
            <person name="Varghese N."/>
            <person name="Submissions S."/>
        </authorList>
    </citation>
    <scope>NUCLEOTIDE SEQUENCE [LARGE SCALE GENOMIC DNA]</scope>
    <source>
        <strain evidence="2">DSM 16990</strain>
    </source>
</reference>
<dbReference type="RefSeq" id="WP_073227129.1">
    <property type="nucleotide sequence ID" value="NZ_FQUQ01000001.1"/>
</dbReference>
<name>A0A1M4UID2_9SPHI</name>
<proteinExistence type="predicted"/>
<dbReference type="Pfam" id="PF22028">
    <property type="entry name" value="DUF6934"/>
    <property type="match status" value="1"/>
</dbReference>
<accession>A0A1M4UID2</accession>
<dbReference type="EMBL" id="FQUQ01000001">
    <property type="protein sequence ID" value="SHE56521.1"/>
    <property type="molecule type" value="Genomic_DNA"/>
</dbReference>
<gene>
    <name evidence="1" type="ORF">SAMN04488522_101575</name>
</gene>
<dbReference type="OrthoDB" id="1343312at2"/>
<sequence length="148" mass="16739">MNNKRYILISEPGLKRFTFQSIGVKGEVIKAIEYTPVEVSGLKLYNLGFGDLNKLYDGFDDLSITNNGDRDKILSTVAFSVMAFTDHFPGALVYAEGSTLARTRLYQMALRANMEEISKTLSVFGLLNGVWFLFKENVNYEAFMVLRK</sequence>
<evidence type="ECO:0000313" key="1">
    <source>
        <dbReference type="EMBL" id="SHE56521.1"/>
    </source>
</evidence>
<keyword evidence="2" id="KW-1185">Reference proteome</keyword>
<dbReference type="AlphaFoldDB" id="A0A1M4UID2"/>